<dbReference type="SUPFAM" id="SSF52799">
    <property type="entry name" value="(Phosphotyrosine protein) phosphatases II"/>
    <property type="match status" value="1"/>
</dbReference>
<sequence length="499" mass="55986">MDEKVIESKPKKTQKLKKKGHKKKHGKHHHTHDGLNETRNDEKKKWLGICGTTKKPVKKVTDLFGEHKKVHKHHRKQRANEDYAAEPVDTGLINDGQHKKRKHRKTSDAQKKTNNGRNKQGKRDKAEKEVAVPSINALNKANKKSETELNEDKRPAEAPVPPETAGDNVKNEAGAFEKPQLTAGSAQNQQLPVSPATDITPTGTLLASSVPADKEVGRGDAQLVPKPDLASQEGALPPTNECKEGGDAKPMMMRTGEPDNQPQNRNFSDDDNVKRGVQPSEDVVNKSLIRLIGDFESKASNITAAQTEVDEKRTNQVQKIRSFVRTLSEAGQNGIREAFMRCKDYIPTTATRTSFDANQDRVRYPDVICIDQTRVVLKNCPDGSDFIHASRVPIGDSQHEMIITQVPLANTVKHFWQMVWQEKAEAILLILTTEEWKTDVEPLNLVPSKLPKPNDMNKFWKFSVELVYERHQTKPNGSTNALTVFVPEWENFMLPCKAS</sequence>
<feature type="compositionally biased region" description="Basic residues" evidence="1">
    <location>
        <begin position="11"/>
        <end position="31"/>
    </location>
</feature>
<dbReference type="Gene3D" id="3.90.190.10">
    <property type="entry name" value="Protein tyrosine phosphatase superfamily"/>
    <property type="match status" value="1"/>
</dbReference>
<gene>
    <name evidence="3" type="ORF">ASIM_LOCUS823</name>
</gene>
<dbReference type="Pfam" id="PF00102">
    <property type="entry name" value="Y_phosphatase"/>
    <property type="match status" value="1"/>
</dbReference>
<dbReference type="InterPro" id="IPR052782">
    <property type="entry name" value="Oocyte-zygote_transition_reg"/>
</dbReference>
<evidence type="ECO:0000313" key="5">
    <source>
        <dbReference type="WBParaSite" id="ASIM_0000092601-mRNA-1"/>
    </source>
</evidence>
<name>A0A0M3J090_ANISI</name>
<feature type="domain" description="Tyrosine-protein phosphatase" evidence="2">
    <location>
        <begin position="358"/>
        <end position="460"/>
    </location>
</feature>
<feature type="region of interest" description="Disordered" evidence="1">
    <location>
        <begin position="1"/>
        <end position="277"/>
    </location>
</feature>
<dbReference type="SMART" id="SM00194">
    <property type="entry name" value="PTPc"/>
    <property type="match status" value="1"/>
</dbReference>
<organism evidence="5">
    <name type="scientific">Anisakis simplex</name>
    <name type="common">Herring worm</name>
    <dbReference type="NCBI Taxonomy" id="6269"/>
    <lineage>
        <taxon>Eukaryota</taxon>
        <taxon>Metazoa</taxon>
        <taxon>Ecdysozoa</taxon>
        <taxon>Nematoda</taxon>
        <taxon>Chromadorea</taxon>
        <taxon>Rhabditida</taxon>
        <taxon>Spirurina</taxon>
        <taxon>Ascaridomorpha</taxon>
        <taxon>Ascaridoidea</taxon>
        <taxon>Anisakidae</taxon>
        <taxon>Anisakis</taxon>
        <taxon>Anisakis simplex complex</taxon>
    </lineage>
</organism>
<proteinExistence type="predicted"/>
<dbReference type="PANTHER" id="PTHR46163">
    <property type="entry name" value="TYROSINE-PROTEIN PHOSPHATASE-RELATED"/>
    <property type="match status" value="1"/>
</dbReference>
<feature type="compositionally biased region" description="Basic and acidic residues" evidence="1">
    <location>
        <begin position="1"/>
        <end position="10"/>
    </location>
</feature>
<feature type="compositionally biased region" description="Basic and acidic residues" evidence="1">
    <location>
        <begin position="143"/>
        <end position="156"/>
    </location>
</feature>
<dbReference type="EMBL" id="UYRR01000690">
    <property type="protein sequence ID" value="VDK18127.1"/>
    <property type="molecule type" value="Genomic_DNA"/>
</dbReference>
<dbReference type="PROSITE" id="PS50055">
    <property type="entry name" value="TYR_PHOSPHATASE_PTP"/>
    <property type="match status" value="1"/>
</dbReference>
<dbReference type="Proteomes" id="UP000267096">
    <property type="component" value="Unassembled WGS sequence"/>
</dbReference>
<accession>A0A0M3J090</accession>
<reference evidence="3 4" key="2">
    <citation type="submission" date="2018-11" db="EMBL/GenBank/DDBJ databases">
        <authorList>
            <consortium name="Pathogen Informatics"/>
        </authorList>
    </citation>
    <scope>NUCLEOTIDE SEQUENCE [LARGE SCALE GENOMIC DNA]</scope>
</reference>
<reference evidence="5" key="1">
    <citation type="submission" date="2017-02" db="UniProtKB">
        <authorList>
            <consortium name="WormBaseParasite"/>
        </authorList>
    </citation>
    <scope>IDENTIFICATION</scope>
</reference>
<feature type="compositionally biased region" description="Basic and acidic residues" evidence="1">
    <location>
        <begin position="32"/>
        <end position="45"/>
    </location>
</feature>
<protein>
    <submittedName>
        <fullName evidence="5">Tyrosine-protein phosphatase domain-containing protein</fullName>
    </submittedName>
</protein>
<evidence type="ECO:0000256" key="1">
    <source>
        <dbReference type="SAM" id="MobiDB-lite"/>
    </source>
</evidence>
<dbReference type="OrthoDB" id="5825157at2759"/>
<dbReference type="InterPro" id="IPR000242">
    <property type="entry name" value="PTP_cat"/>
</dbReference>
<keyword evidence="4" id="KW-1185">Reference proteome</keyword>
<dbReference type="WBParaSite" id="ASIM_0000092601-mRNA-1">
    <property type="protein sequence ID" value="ASIM_0000092601-mRNA-1"/>
    <property type="gene ID" value="ASIM_0000092601"/>
</dbReference>
<evidence type="ECO:0000313" key="3">
    <source>
        <dbReference type="EMBL" id="VDK18127.1"/>
    </source>
</evidence>
<dbReference type="InterPro" id="IPR029021">
    <property type="entry name" value="Prot-tyrosine_phosphatase-like"/>
</dbReference>
<dbReference type="GO" id="GO:0004725">
    <property type="term" value="F:protein tyrosine phosphatase activity"/>
    <property type="evidence" value="ECO:0007669"/>
    <property type="project" value="InterPro"/>
</dbReference>
<feature type="compositionally biased region" description="Polar residues" evidence="1">
    <location>
        <begin position="182"/>
        <end position="207"/>
    </location>
</feature>
<evidence type="ECO:0000259" key="2">
    <source>
        <dbReference type="PROSITE" id="PS50055"/>
    </source>
</evidence>
<feature type="compositionally biased region" description="Basic residues" evidence="1">
    <location>
        <begin position="68"/>
        <end position="77"/>
    </location>
</feature>
<dbReference type="AlphaFoldDB" id="A0A0M3J090"/>
<evidence type="ECO:0000313" key="4">
    <source>
        <dbReference type="Proteomes" id="UP000267096"/>
    </source>
</evidence>
<feature type="compositionally biased region" description="Basic and acidic residues" evidence="1">
    <location>
        <begin position="121"/>
        <end position="130"/>
    </location>
</feature>